<evidence type="ECO:0000259" key="9">
    <source>
        <dbReference type="PROSITE" id="PS51059"/>
    </source>
</evidence>
<dbReference type="InterPro" id="IPR027417">
    <property type="entry name" value="P-loop_NTPase"/>
</dbReference>
<evidence type="ECO:0000313" key="11">
    <source>
        <dbReference type="EMBL" id="CAF1412920.1"/>
    </source>
</evidence>
<accession>A0A815LVJ0</accession>
<gene>
    <name evidence="11" type="ORF">RFH988_LOCUS35296</name>
</gene>
<keyword evidence="1" id="KW-0547">Nucleotide-binding</keyword>
<evidence type="ECO:0000259" key="10">
    <source>
        <dbReference type="PROSITE" id="PS51194"/>
    </source>
</evidence>
<evidence type="ECO:0000256" key="1">
    <source>
        <dbReference type="ARBA" id="ARBA00022741"/>
    </source>
</evidence>
<dbReference type="Gene3D" id="3.90.228.10">
    <property type="match status" value="1"/>
</dbReference>
<dbReference type="EMBL" id="CAJNOO010005305">
    <property type="protein sequence ID" value="CAF1412920.1"/>
    <property type="molecule type" value="Genomic_DNA"/>
</dbReference>
<sequence>ISVFHLDIKSTNMAINEDAKKAQEGLKTIIDLVQKTFQELKRQPASPIDTLGDNAASSINFNTFSCSTADDKTMETLTVQIEHLFNEFLMTLSGYFREYIFNLLCEYQYHKSEKKFKQNFTIGNLLQFLNDLEAIRDSINAFKAAWDGKLNHVKEFLTKYPTYKDKPGPWGTTLLYSAAKNGHIELVKSLIVDIGCSVNAQNQQHIERALSFETITADDYKVIPKAGSTALHGACFEGHLDVVKCLVEYGANYFIRNQAEETPLENIETHGHITEYFKTIINPGYSIQRKSLPKAPILQGSTIPGEDCIWEYKSLFDNEWLAFDINESKYLSESLVIKPGEKFQHEVHLNVDVADYSVSTIQFLRLQQSMDQHENLAWVRCRGSSILNFDCYALWQILFVKHPEAQSNNVMCLDFFDLPTMDDMKFRIQLNVWYNCDAKTNSTLDETMNNLKRYIDIDMDSIANEKLTFDLLKFSFKNKQSTISGFIRWTPKLVSNNEHNKTRPTNIDNFQLSTNSEPIPLTTRRLKEALHTTSTNISVEEREQMSIDDENYDNYVSSDNGNQENDLDDSIDLDSEDKINQSSRTHLLPLDALQIDEDTQTSTVLNNSENETDINQENYFNDSVANDSISQLSLPIKASTPSEETEALKKKLGEMNKENKKVKERLAQANTEVNSLFSLYDDMKDKNRTELEERKKEIDVMRLEQEEKEQKWLQIEKQTKQKYEEEIQSREQKMSVIIEEVTMLNEKQTNLETRMQTLKNMEETIKNCEYSGFHSQVMHDFILPKFDLLINYIKESIPNTDEYFIDKIPKLTFVETNDATYAVTLRGFPDHHTAFVAARNRIFSLSNSVNSAKEFYQRDINRIIRSISRTLTTVQVDTNNWKQYSLLAQLLTNRPGLKSKLKVIISSATLDSSVPRLFRQIPNISFAKFEMPQMATRYPVKKIARRNENILDIVLELYKKRERHDQILCFVNSVSEVNQCCRLLAELSQGTIGAVALVQSQSPKVQQANIETRSVFFSTTVAETSLTFPSLKYVIDTGMINVPVYDPDSKRTVLKEVRAAESTIKQRLGRLGRTRSGEYYYLYDFNIEDQRYPIPHIRQSDLTSIEFSLRRSPIRNGLHYMQKFFPDEPTPEAMNAAVDDLRKLVHRISGILEAAPSNEFTQHGICLAKLPDFGSLAMSKAVLAALKNYHCGRDLICLSSILSVLNTTNVLKSLPQNIKSSDGDFMTLLNIMNDVLLVKQSVQTDQFDLDRFCKAKGLDCIRHIIKQALDRYTSLEKAFHSPNNYRQQAQMQSGNWEYVAKSLLAGYSDNVFVSMKDLQEKTHQYGRYKDTTDLAVLDLQSTLVRPISEAPVSIVLARDVRYSTAVRSTAILSFIGEVKPSWIECSTKRSIKISDKELTHLRSVLPRLLHPKIRKQYPDIEKRIARITDSKRTMVDLYNGIRGRGATRETRMEAVAWIAVCKFHCKLEGGFVRDWVIGHYREPQQRTNNPKSWIQYRTTSNGQRIPCMNRDIVPADLDCHLPLDRYFDVDKFRDELYKFDLTCEVIREDWRYVLLIDDNAPTGPFTMDLIEPHVVLTHDRIDLDVSNLSLEKDYPHEIGMRIDITQSPYSIELETIVQNIMNKHFQVLRPLDNLVKDRIQRMTQRQWTQIGEPTNYIPRPYVKYNAVLAPLPPSSTLYQALLGKIKTIGNSVRIISIDEIKNPLLEDTYEAMKKIIARECKGNPNEQKLYHGTRGDAINGIVEAGFDDRFFSPTGAWGHGTYFADDPRKSHDFTAANPINQTRVIFYNKVILGKESIMNQANNSLTSAPKGFHSVRGTEFSHREYIVYRYAQALPYLKITYIA</sequence>
<dbReference type="InterPro" id="IPR012317">
    <property type="entry name" value="Poly(ADP-ribose)pol_cat_dom"/>
</dbReference>
<dbReference type="Pfam" id="PF00271">
    <property type="entry name" value="Helicase_C"/>
    <property type="match status" value="1"/>
</dbReference>
<dbReference type="OrthoDB" id="6133115at2759"/>
<evidence type="ECO:0000256" key="5">
    <source>
        <dbReference type="PROSITE-ProRule" id="PRU00023"/>
    </source>
</evidence>
<feature type="non-terminal residue" evidence="11">
    <location>
        <position position="1"/>
    </location>
</feature>
<dbReference type="PROSITE" id="PS51194">
    <property type="entry name" value="HELICASE_CTER"/>
    <property type="match status" value="1"/>
</dbReference>
<keyword evidence="6" id="KW-0328">Glycosyltransferase</keyword>
<feature type="coiled-coil region" evidence="7">
    <location>
        <begin position="645"/>
        <end position="764"/>
    </location>
</feature>
<dbReference type="GO" id="GO:0004386">
    <property type="term" value="F:helicase activity"/>
    <property type="evidence" value="ECO:0007669"/>
    <property type="project" value="UniProtKB-KW"/>
</dbReference>
<keyword evidence="7" id="KW-0175">Coiled coil</keyword>
<evidence type="ECO:0000256" key="6">
    <source>
        <dbReference type="RuleBase" id="RU362114"/>
    </source>
</evidence>
<feature type="compositionally biased region" description="Polar residues" evidence="8">
    <location>
        <begin position="554"/>
        <end position="564"/>
    </location>
</feature>
<keyword evidence="6" id="KW-0520">NAD</keyword>
<feature type="repeat" description="ANK" evidence="5">
    <location>
        <begin position="170"/>
        <end position="203"/>
    </location>
</feature>
<reference evidence="11" key="1">
    <citation type="submission" date="2021-02" db="EMBL/GenBank/DDBJ databases">
        <authorList>
            <person name="Nowell W R."/>
        </authorList>
    </citation>
    <scope>NUCLEOTIDE SEQUENCE</scope>
</reference>
<dbReference type="InterPro" id="IPR002110">
    <property type="entry name" value="Ankyrin_rpt"/>
</dbReference>
<dbReference type="PROSITE" id="PS50297">
    <property type="entry name" value="ANK_REP_REGION"/>
    <property type="match status" value="1"/>
</dbReference>
<dbReference type="Gene3D" id="1.25.40.20">
    <property type="entry name" value="Ankyrin repeat-containing domain"/>
    <property type="match status" value="1"/>
</dbReference>
<dbReference type="EC" id="2.4.2.-" evidence="6"/>
<dbReference type="Pfam" id="PF12796">
    <property type="entry name" value="Ank_2"/>
    <property type="match status" value="1"/>
</dbReference>
<dbReference type="SUPFAM" id="SSF52540">
    <property type="entry name" value="P-loop containing nucleoside triphosphate hydrolases"/>
    <property type="match status" value="1"/>
</dbReference>
<feature type="domain" description="Helicase C-terminal" evidence="10">
    <location>
        <begin position="949"/>
        <end position="1113"/>
    </location>
</feature>
<dbReference type="PANTHER" id="PTHR18934:SF91">
    <property type="entry name" value="PRE-MRNA-SPLICING FACTOR ATP-DEPENDENT RNA HELICASE PRP16"/>
    <property type="match status" value="1"/>
</dbReference>
<dbReference type="Gene3D" id="3.40.50.300">
    <property type="entry name" value="P-loop containing nucleotide triphosphate hydrolases"/>
    <property type="match status" value="1"/>
</dbReference>
<feature type="domain" description="PARP catalytic" evidence="9">
    <location>
        <begin position="1655"/>
        <end position="1843"/>
    </location>
</feature>
<feature type="repeat" description="ANK" evidence="5">
    <location>
        <begin position="226"/>
        <end position="258"/>
    </location>
</feature>
<evidence type="ECO:0000256" key="7">
    <source>
        <dbReference type="SAM" id="Coils"/>
    </source>
</evidence>
<evidence type="ECO:0000256" key="3">
    <source>
        <dbReference type="ARBA" id="ARBA00022806"/>
    </source>
</evidence>
<dbReference type="GO" id="GO:0003723">
    <property type="term" value="F:RNA binding"/>
    <property type="evidence" value="ECO:0007669"/>
    <property type="project" value="TreeGrafter"/>
</dbReference>
<evidence type="ECO:0000256" key="2">
    <source>
        <dbReference type="ARBA" id="ARBA00022801"/>
    </source>
</evidence>
<dbReference type="InterPro" id="IPR036770">
    <property type="entry name" value="Ankyrin_rpt-contain_sf"/>
</dbReference>
<dbReference type="InterPro" id="IPR001650">
    <property type="entry name" value="Helicase_C-like"/>
</dbReference>
<keyword evidence="4" id="KW-0067">ATP-binding</keyword>
<comment type="caution">
    <text evidence="11">The sequence shown here is derived from an EMBL/GenBank/DDBJ whole genome shotgun (WGS) entry which is preliminary data.</text>
</comment>
<keyword evidence="2" id="KW-0378">Hydrolase</keyword>
<evidence type="ECO:0000313" key="12">
    <source>
        <dbReference type="Proteomes" id="UP000663882"/>
    </source>
</evidence>
<keyword evidence="3" id="KW-0347">Helicase</keyword>
<dbReference type="Proteomes" id="UP000663882">
    <property type="component" value="Unassembled WGS sequence"/>
</dbReference>
<dbReference type="PANTHER" id="PTHR18934">
    <property type="entry name" value="ATP-DEPENDENT RNA HELICASE"/>
    <property type="match status" value="1"/>
</dbReference>
<evidence type="ECO:0000256" key="8">
    <source>
        <dbReference type="SAM" id="MobiDB-lite"/>
    </source>
</evidence>
<evidence type="ECO:0000256" key="4">
    <source>
        <dbReference type="ARBA" id="ARBA00022840"/>
    </source>
</evidence>
<dbReference type="SMART" id="SM00248">
    <property type="entry name" value="ANK"/>
    <property type="match status" value="2"/>
</dbReference>
<dbReference type="CDD" id="cd18791">
    <property type="entry name" value="SF2_C_RHA"/>
    <property type="match status" value="1"/>
</dbReference>
<feature type="region of interest" description="Disordered" evidence="8">
    <location>
        <begin position="532"/>
        <end position="573"/>
    </location>
</feature>
<dbReference type="GO" id="GO:0003950">
    <property type="term" value="F:NAD+ poly-ADP-ribosyltransferase activity"/>
    <property type="evidence" value="ECO:0007669"/>
    <property type="project" value="UniProtKB-UniRule"/>
</dbReference>
<dbReference type="GO" id="GO:0005524">
    <property type="term" value="F:ATP binding"/>
    <property type="evidence" value="ECO:0007669"/>
    <property type="project" value="UniProtKB-KW"/>
</dbReference>
<keyword evidence="6" id="KW-0808">Transferase</keyword>
<proteinExistence type="predicted"/>
<dbReference type="PROSITE" id="PS51059">
    <property type="entry name" value="PARP_CATALYTIC"/>
    <property type="match status" value="1"/>
</dbReference>
<dbReference type="Pfam" id="PF00644">
    <property type="entry name" value="PARP"/>
    <property type="match status" value="1"/>
</dbReference>
<dbReference type="SUPFAM" id="SSF56399">
    <property type="entry name" value="ADP-ribosylation"/>
    <property type="match status" value="1"/>
</dbReference>
<keyword evidence="5" id="KW-0040">ANK repeat</keyword>
<name>A0A815LVJ0_9BILA</name>
<organism evidence="11 12">
    <name type="scientific">Rotaria sordida</name>
    <dbReference type="NCBI Taxonomy" id="392033"/>
    <lineage>
        <taxon>Eukaryota</taxon>
        <taxon>Metazoa</taxon>
        <taxon>Spiralia</taxon>
        <taxon>Gnathifera</taxon>
        <taxon>Rotifera</taxon>
        <taxon>Eurotatoria</taxon>
        <taxon>Bdelloidea</taxon>
        <taxon>Philodinida</taxon>
        <taxon>Philodinidae</taxon>
        <taxon>Rotaria</taxon>
    </lineage>
</organism>
<dbReference type="GO" id="GO:0016787">
    <property type="term" value="F:hydrolase activity"/>
    <property type="evidence" value="ECO:0007669"/>
    <property type="project" value="UniProtKB-KW"/>
</dbReference>
<protein>
    <recommendedName>
        <fullName evidence="6">Poly [ADP-ribose] polymerase</fullName>
        <shortName evidence="6">PARP</shortName>
        <ecNumber evidence="6">2.4.2.-</ecNumber>
    </recommendedName>
</protein>
<dbReference type="SUPFAM" id="SSF48403">
    <property type="entry name" value="Ankyrin repeat"/>
    <property type="match status" value="1"/>
</dbReference>
<dbReference type="PROSITE" id="PS50088">
    <property type="entry name" value="ANK_REPEAT"/>
    <property type="match status" value="2"/>
</dbReference>